<dbReference type="EMBL" id="JADOEL010000001">
    <property type="protein sequence ID" value="MBF8176117.1"/>
    <property type="molecule type" value="Genomic_DNA"/>
</dbReference>
<feature type="signal peptide" evidence="1">
    <location>
        <begin position="1"/>
        <end position="20"/>
    </location>
</feature>
<accession>A0ABS0EQL1</accession>
<evidence type="ECO:0008006" key="4">
    <source>
        <dbReference type="Google" id="ProtNLM"/>
    </source>
</evidence>
<evidence type="ECO:0000313" key="3">
    <source>
        <dbReference type="Proteomes" id="UP000657372"/>
    </source>
</evidence>
<keyword evidence="1" id="KW-0732">Signal</keyword>
<evidence type="ECO:0000256" key="1">
    <source>
        <dbReference type="SAM" id="SignalP"/>
    </source>
</evidence>
<sequence length="119" mass="13269">MTHSKLGMIVLAIMLPLATACSTLYEGKYDYSDGWRAAIVEQLSTQRDGLSCLIQDDHPERVTPTVDNTFALVTYRVLKGKRKRIVKIPALAPVQTGDTVYINIRDATLEAVLPTRHKN</sequence>
<dbReference type="RefSeq" id="WP_175625268.1">
    <property type="nucleotide sequence ID" value="NZ_JADOEL010000001.1"/>
</dbReference>
<protein>
    <recommendedName>
        <fullName evidence="4">Lipoprotein</fullName>
    </recommendedName>
</protein>
<dbReference type="Proteomes" id="UP000657372">
    <property type="component" value="Unassembled WGS sequence"/>
</dbReference>
<reference evidence="2 3" key="1">
    <citation type="submission" date="2020-11" db="EMBL/GenBank/DDBJ databases">
        <title>WGS of Herminiimonas contaminans strain Marseille-Q4544 isolated from planarians Schmidtea mediterranea.</title>
        <authorList>
            <person name="Kangale L."/>
        </authorList>
    </citation>
    <scope>NUCLEOTIDE SEQUENCE [LARGE SCALE GENOMIC DNA]</scope>
    <source>
        <strain evidence="2 3">Marseille-Q4544</strain>
    </source>
</reference>
<evidence type="ECO:0000313" key="2">
    <source>
        <dbReference type="EMBL" id="MBF8176117.1"/>
    </source>
</evidence>
<gene>
    <name evidence="2" type="ORF">IXC47_00315</name>
</gene>
<dbReference type="PROSITE" id="PS51257">
    <property type="entry name" value="PROKAR_LIPOPROTEIN"/>
    <property type="match status" value="1"/>
</dbReference>
<organism evidence="2 3">
    <name type="scientific">Herminiimonas contaminans</name>
    <dbReference type="NCBI Taxonomy" id="1111140"/>
    <lineage>
        <taxon>Bacteria</taxon>
        <taxon>Pseudomonadati</taxon>
        <taxon>Pseudomonadota</taxon>
        <taxon>Betaproteobacteria</taxon>
        <taxon>Burkholderiales</taxon>
        <taxon>Oxalobacteraceae</taxon>
        <taxon>Herminiimonas</taxon>
    </lineage>
</organism>
<comment type="caution">
    <text evidence="2">The sequence shown here is derived from an EMBL/GenBank/DDBJ whole genome shotgun (WGS) entry which is preliminary data.</text>
</comment>
<feature type="chain" id="PRO_5046658398" description="Lipoprotein" evidence="1">
    <location>
        <begin position="21"/>
        <end position="119"/>
    </location>
</feature>
<proteinExistence type="predicted"/>
<name>A0ABS0EQL1_9BURK</name>
<keyword evidence="3" id="KW-1185">Reference proteome</keyword>